<name>A0A2D2DSG8_9BURK</name>
<protein>
    <submittedName>
        <fullName evidence="2">Uncharacterized protein</fullName>
    </submittedName>
</protein>
<dbReference type="Proteomes" id="UP000229897">
    <property type="component" value="Chromosome"/>
</dbReference>
<dbReference type="AlphaFoldDB" id="A0A2D2DSG8"/>
<dbReference type="KEGG" id="mass:CR152_28035"/>
<dbReference type="OrthoDB" id="6879518at2"/>
<sequence length="317" mass="33202">MMRFARRLPRPHLVSACLALCAGVGLSMPWQPAHATDVPVQAGVAASDATAQRVGLRLPAADKVAFRGAVNFDKAGVAGGGAVMYPAPGLVGLLAAVATHAVVSGTMRDLEKERIRTKADQVLAPYQSVLDAYTHQELMQASLAHIKTGGARQIIAQAASPAPGDVVIDSVPLFYLTQDHQALILDNAISIKTAGRVTPYENIIRIVSPERGGQAGPDVWLGDDAGMLKWESARMYAQALDIALADMGTAGTAALPFKTVRYNEGASERMERAQLISESCDYLVLRTLRGNLMAVPRKAEAQAGCGAAATPAAAPAG</sequence>
<feature type="chain" id="PRO_5013615384" evidence="1">
    <location>
        <begin position="36"/>
        <end position="317"/>
    </location>
</feature>
<proteinExistence type="predicted"/>
<dbReference type="EMBL" id="CP024608">
    <property type="protein sequence ID" value="ATQ77923.1"/>
    <property type="molecule type" value="Genomic_DNA"/>
</dbReference>
<feature type="signal peptide" evidence="1">
    <location>
        <begin position="1"/>
        <end position="35"/>
    </location>
</feature>
<evidence type="ECO:0000313" key="2">
    <source>
        <dbReference type="EMBL" id="ATQ77923.1"/>
    </source>
</evidence>
<organism evidence="2 3">
    <name type="scientific">Massilia violaceinigra</name>
    <dbReference type="NCBI Taxonomy" id="2045208"/>
    <lineage>
        <taxon>Bacteria</taxon>
        <taxon>Pseudomonadati</taxon>
        <taxon>Pseudomonadota</taxon>
        <taxon>Betaproteobacteria</taxon>
        <taxon>Burkholderiales</taxon>
        <taxon>Oxalobacteraceae</taxon>
        <taxon>Telluria group</taxon>
        <taxon>Massilia</taxon>
    </lineage>
</organism>
<keyword evidence="3" id="KW-1185">Reference proteome</keyword>
<dbReference type="RefSeq" id="WP_099880516.1">
    <property type="nucleotide sequence ID" value="NZ_CP024608.1"/>
</dbReference>
<accession>A0A2D2DSG8</accession>
<evidence type="ECO:0000256" key="1">
    <source>
        <dbReference type="SAM" id="SignalP"/>
    </source>
</evidence>
<reference evidence="2" key="1">
    <citation type="submission" date="2017-10" db="EMBL/GenBank/DDBJ databases">
        <title>Massilia psychrophilum sp. nov., a novel purple-pigmented bacterium isolated from Tianshan glacier, Xinjiang Municipality, China.</title>
        <authorList>
            <person name="Wang H."/>
        </authorList>
    </citation>
    <scope>NUCLEOTIDE SEQUENCE [LARGE SCALE GENOMIC DNA]</scope>
    <source>
        <strain evidence="2">B2</strain>
    </source>
</reference>
<evidence type="ECO:0000313" key="3">
    <source>
        <dbReference type="Proteomes" id="UP000229897"/>
    </source>
</evidence>
<gene>
    <name evidence="2" type="ORF">CR152_28035</name>
</gene>
<keyword evidence="1" id="KW-0732">Signal</keyword>